<dbReference type="AlphaFoldDB" id="A0AAV2RYY1"/>
<evidence type="ECO:0000256" key="4">
    <source>
        <dbReference type="ARBA" id="ARBA00022790"/>
    </source>
</evidence>
<comment type="subcellular location">
    <subcellularLocation>
        <location evidence="2">Cytoplasm</location>
    </subcellularLocation>
    <subcellularLocation>
        <location evidence="1">Nucleus</location>
    </subcellularLocation>
</comment>
<dbReference type="Proteomes" id="UP001497623">
    <property type="component" value="Unassembled WGS sequence"/>
</dbReference>
<evidence type="ECO:0000313" key="8">
    <source>
        <dbReference type="Proteomes" id="UP001497623"/>
    </source>
</evidence>
<keyword evidence="8" id="KW-1185">Reference proteome</keyword>
<dbReference type="GO" id="GO:0005737">
    <property type="term" value="C:cytoplasm"/>
    <property type="evidence" value="ECO:0007669"/>
    <property type="project" value="UniProtKB-SubCell"/>
</dbReference>
<keyword evidence="4" id="KW-0736">Signalosome</keyword>
<name>A0AAV2RYY1_MEGNR</name>
<evidence type="ECO:0000256" key="1">
    <source>
        <dbReference type="ARBA" id="ARBA00004123"/>
    </source>
</evidence>
<dbReference type="GO" id="GO:0000338">
    <property type="term" value="P:protein deneddylation"/>
    <property type="evidence" value="ECO:0007669"/>
    <property type="project" value="InterPro"/>
</dbReference>
<feature type="domain" description="CSN8/PSMD8/EIF3K" evidence="6">
    <location>
        <begin position="28"/>
        <end position="161"/>
    </location>
</feature>
<dbReference type="InterPro" id="IPR033205">
    <property type="entry name" value="COP9_CSN8"/>
</dbReference>
<dbReference type="EMBL" id="CAXKWB010039436">
    <property type="protein sequence ID" value="CAL4153100.1"/>
    <property type="molecule type" value="Genomic_DNA"/>
</dbReference>
<proteinExistence type="predicted"/>
<dbReference type="Gene3D" id="1.25.40.990">
    <property type="match status" value="1"/>
</dbReference>
<dbReference type="InterPro" id="IPR033464">
    <property type="entry name" value="CSN8_PSD8_EIF3K"/>
</dbReference>
<reference evidence="7 8" key="1">
    <citation type="submission" date="2024-05" db="EMBL/GenBank/DDBJ databases">
        <authorList>
            <person name="Wallberg A."/>
        </authorList>
    </citation>
    <scope>NUCLEOTIDE SEQUENCE [LARGE SCALE GENOMIC DNA]</scope>
</reference>
<keyword evidence="3" id="KW-0963">Cytoplasm</keyword>
<comment type="caution">
    <text evidence="7">The sequence shown here is derived from an EMBL/GenBank/DDBJ whole genome shotgun (WGS) entry which is preliminary data.</text>
</comment>
<evidence type="ECO:0000256" key="2">
    <source>
        <dbReference type="ARBA" id="ARBA00004496"/>
    </source>
</evidence>
<evidence type="ECO:0000256" key="5">
    <source>
        <dbReference type="ARBA" id="ARBA00023242"/>
    </source>
</evidence>
<gene>
    <name evidence="7" type="ORF">MNOR_LOCUS31134</name>
</gene>
<protein>
    <recommendedName>
        <fullName evidence="6">CSN8/PSMD8/EIF3K domain-containing protein</fullName>
    </recommendedName>
</protein>
<dbReference type="GO" id="GO:0010387">
    <property type="term" value="P:COP9 signalosome assembly"/>
    <property type="evidence" value="ECO:0007669"/>
    <property type="project" value="InterPro"/>
</dbReference>
<dbReference type="GO" id="GO:0008180">
    <property type="term" value="C:COP9 signalosome"/>
    <property type="evidence" value="ECO:0007669"/>
    <property type="project" value="UniProtKB-KW"/>
</dbReference>
<evidence type="ECO:0000256" key="3">
    <source>
        <dbReference type="ARBA" id="ARBA00022490"/>
    </source>
</evidence>
<organism evidence="7 8">
    <name type="scientific">Meganyctiphanes norvegica</name>
    <name type="common">Northern krill</name>
    <name type="synonym">Thysanopoda norvegica</name>
    <dbReference type="NCBI Taxonomy" id="48144"/>
    <lineage>
        <taxon>Eukaryota</taxon>
        <taxon>Metazoa</taxon>
        <taxon>Ecdysozoa</taxon>
        <taxon>Arthropoda</taxon>
        <taxon>Crustacea</taxon>
        <taxon>Multicrustacea</taxon>
        <taxon>Malacostraca</taxon>
        <taxon>Eumalacostraca</taxon>
        <taxon>Eucarida</taxon>
        <taxon>Euphausiacea</taxon>
        <taxon>Euphausiidae</taxon>
        <taxon>Meganyctiphanes</taxon>
    </lineage>
</organism>
<dbReference type="PANTHER" id="PTHR13339">
    <property type="entry name" value="COP9 SIGNALOSOME COMPLEX SUBUNIT 8"/>
    <property type="match status" value="1"/>
</dbReference>
<evidence type="ECO:0000259" key="6">
    <source>
        <dbReference type="Pfam" id="PF10075"/>
    </source>
</evidence>
<sequence length="185" mass="20901">MAEVDYNKTCEDLEKQELDAPNGVPPAHIYEQLLAIYLLQNDLTSAKFLWKRIPGSAKSSTPELALIWALGQHLWQRDLPAVYTAINHEWSNHVKDIIKALHESVRQRAVELVGCAYTSISAEDFTQLVGMTVEESILAAKNYGWGYDQATRMILPTRPKPAPHAPTPSEEQLRRLADYVSFLEN</sequence>
<accession>A0AAV2RYY1</accession>
<evidence type="ECO:0000313" key="7">
    <source>
        <dbReference type="EMBL" id="CAL4153100.1"/>
    </source>
</evidence>
<keyword evidence="5" id="KW-0539">Nucleus</keyword>
<dbReference type="PANTHER" id="PTHR13339:SF0">
    <property type="entry name" value="COP9 SIGNALOSOME COMPLEX SUBUNIT 8"/>
    <property type="match status" value="1"/>
</dbReference>
<dbReference type="Pfam" id="PF10075">
    <property type="entry name" value="CSN8_PSD8_EIF3K"/>
    <property type="match status" value="1"/>
</dbReference>